<feature type="domain" description="HTH CENPB-type" evidence="2">
    <location>
        <begin position="1"/>
        <end position="63"/>
    </location>
</feature>
<feature type="non-terminal residue" evidence="3">
    <location>
        <position position="197"/>
    </location>
</feature>
<dbReference type="InterPro" id="IPR006600">
    <property type="entry name" value="HTH_CenpB_DNA-bd_dom"/>
</dbReference>
<gene>
    <name evidence="3" type="ORF">DYB32_010928</name>
</gene>
<dbReference type="Proteomes" id="UP000285060">
    <property type="component" value="Unassembled WGS sequence"/>
</dbReference>
<accession>A0A418AEN6</accession>
<organism evidence="3 4">
    <name type="scientific">Aphanomyces invadans</name>
    <dbReference type="NCBI Taxonomy" id="157072"/>
    <lineage>
        <taxon>Eukaryota</taxon>
        <taxon>Sar</taxon>
        <taxon>Stramenopiles</taxon>
        <taxon>Oomycota</taxon>
        <taxon>Saprolegniomycetes</taxon>
        <taxon>Saprolegniales</taxon>
        <taxon>Verrucalvaceae</taxon>
        <taxon>Aphanomyces</taxon>
    </lineage>
</organism>
<name>A0A418AEN6_9STRA</name>
<evidence type="ECO:0000313" key="3">
    <source>
        <dbReference type="EMBL" id="RHY13428.1"/>
    </source>
</evidence>
<evidence type="ECO:0000313" key="4">
    <source>
        <dbReference type="Proteomes" id="UP000285060"/>
    </source>
</evidence>
<keyword evidence="1" id="KW-0238">DNA-binding</keyword>
<dbReference type="EMBL" id="QUSY01004444">
    <property type="protein sequence ID" value="RHY13428.1"/>
    <property type="molecule type" value="Genomic_DNA"/>
</dbReference>
<protein>
    <recommendedName>
        <fullName evidence="2">HTH CENPB-type domain-containing protein</fullName>
    </recommendedName>
</protein>
<evidence type="ECO:0000259" key="2">
    <source>
        <dbReference type="PROSITE" id="PS51253"/>
    </source>
</evidence>
<evidence type="ECO:0000256" key="1">
    <source>
        <dbReference type="ARBA" id="ARBA00023125"/>
    </source>
</evidence>
<comment type="caution">
    <text evidence="3">The sequence shown here is derived from an EMBL/GenBank/DDBJ whole genome shotgun (WGS) entry which is preliminary data.</text>
</comment>
<dbReference type="Pfam" id="PF03221">
    <property type="entry name" value="HTH_Tnp_Tc5"/>
    <property type="match status" value="1"/>
</dbReference>
<dbReference type="AlphaFoldDB" id="A0A418AEN6"/>
<proteinExistence type="predicted"/>
<dbReference type="VEuPathDB" id="FungiDB:H310_09482"/>
<keyword evidence="4" id="KW-1185">Reference proteome</keyword>
<reference evidence="3 4" key="1">
    <citation type="submission" date="2018-08" db="EMBL/GenBank/DDBJ databases">
        <title>Aphanomyces genome sequencing and annotation.</title>
        <authorList>
            <person name="Minardi D."/>
            <person name="Oidtmann B."/>
            <person name="Van Der Giezen M."/>
            <person name="Studholme D.J."/>
        </authorList>
    </citation>
    <scope>NUCLEOTIDE SEQUENCE [LARGE SCALE GENOMIC DNA]</scope>
    <source>
        <strain evidence="3 4">NJM0002</strain>
    </source>
</reference>
<dbReference type="Gene3D" id="1.10.10.60">
    <property type="entry name" value="Homeodomain-like"/>
    <property type="match status" value="1"/>
</dbReference>
<sequence>MPDIEQQLLQYCQDLRNEDEAVSTKMLILKAISLDPNFHSKSKTAITTWVYLFLRRNDLSIRRPTRVGRKLSLTLAVAQRDFFSAVCERFLPFGTLEGLNWADVVNMDETAVNFEPTINSTVAPKGSKTVSVRCASSNNPSITVCLAVTTTGVKLPPFVVFKGVPGARIYAQMQKVVPQEDDEEGSQRDIASQCQQV</sequence>
<dbReference type="PROSITE" id="PS51253">
    <property type="entry name" value="HTH_CENPB"/>
    <property type="match status" value="1"/>
</dbReference>
<dbReference type="GO" id="GO:0003677">
    <property type="term" value="F:DNA binding"/>
    <property type="evidence" value="ECO:0007669"/>
    <property type="project" value="UniProtKB-KW"/>
</dbReference>